<evidence type="ECO:0000259" key="9">
    <source>
        <dbReference type="SMART" id="SM01349"/>
    </source>
</evidence>
<dbReference type="PANTHER" id="PTHR10527">
    <property type="entry name" value="IMPORTIN BETA"/>
    <property type="match status" value="1"/>
</dbReference>
<protein>
    <submittedName>
        <fullName evidence="10">Importin subunit beta-3</fullName>
    </submittedName>
</protein>
<dbReference type="InterPro" id="IPR040122">
    <property type="entry name" value="Importin_beta"/>
</dbReference>
<proteinExistence type="predicted"/>
<keyword evidence="5" id="KW-0677">Repeat</keyword>
<dbReference type="EMBL" id="KK101532">
    <property type="protein sequence ID" value="KIZ00525.1"/>
    <property type="molecule type" value="Genomic_DNA"/>
</dbReference>
<dbReference type="SMART" id="SM01349">
    <property type="entry name" value="TOG"/>
    <property type="match status" value="1"/>
</dbReference>
<dbReference type="GO" id="GO:0006606">
    <property type="term" value="P:protein import into nucleus"/>
    <property type="evidence" value="ECO:0007669"/>
    <property type="project" value="InterPro"/>
</dbReference>
<dbReference type="InterPro" id="IPR011989">
    <property type="entry name" value="ARM-like"/>
</dbReference>
<dbReference type="RefSeq" id="XP_013899544.1">
    <property type="nucleotide sequence ID" value="XM_014044090.1"/>
</dbReference>
<dbReference type="GeneID" id="25740311"/>
<evidence type="ECO:0000313" key="11">
    <source>
        <dbReference type="Proteomes" id="UP000054498"/>
    </source>
</evidence>
<dbReference type="InterPro" id="IPR034085">
    <property type="entry name" value="TOG"/>
</dbReference>
<accession>A0A0D2MB73</accession>
<dbReference type="KEGG" id="mng:MNEG_7435"/>
<dbReference type="Pfam" id="PF25780">
    <property type="entry name" value="TPR_IPO5"/>
    <property type="match status" value="1"/>
</dbReference>
<evidence type="ECO:0000256" key="4">
    <source>
        <dbReference type="ARBA" id="ARBA00022490"/>
    </source>
</evidence>
<evidence type="ECO:0000256" key="5">
    <source>
        <dbReference type="ARBA" id="ARBA00022737"/>
    </source>
</evidence>
<dbReference type="Gene3D" id="1.25.10.10">
    <property type="entry name" value="Leucine-rich Repeat Variant"/>
    <property type="match status" value="1"/>
</dbReference>
<dbReference type="Pfam" id="PF18808">
    <property type="entry name" value="Importin_rep_4"/>
    <property type="match status" value="1"/>
</dbReference>
<dbReference type="SUPFAM" id="SSF48371">
    <property type="entry name" value="ARM repeat"/>
    <property type="match status" value="1"/>
</dbReference>
<dbReference type="GO" id="GO:0005634">
    <property type="term" value="C:nucleus"/>
    <property type="evidence" value="ECO:0007669"/>
    <property type="project" value="UniProtKB-SubCell"/>
</dbReference>
<dbReference type="AlphaFoldDB" id="A0A0D2MB73"/>
<evidence type="ECO:0000256" key="2">
    <source>
        <dbReference type="ARBA" id="ARBA00004496"/>
    </source>
</evidence>
<keyword evidence="3" id="KW-0813">Transport</keyword>
<evidence type="ECO:0000256" key="1">
    <source>
        <dbReference type="ARBA" id="ARBA00004123"/>
    </source>
</evidence>
<comment type="subcellular location">
    <subcellularLocation>
        <location evidence="2">Cytoplasm</location>
    </subcellularLocation>
    <subcellularLocation>
        <location evidence="1">Nucleus</location>
    </subcellularLocation>
</comment>
<dbReference type="InterPro" id="IPR041653">
    <property type="entry name" value="Importin_rep_4"/>
</dbReference>
<keyword evidence="11" id="KW-1185">Reference proteome</keyword>
<feature type="compositionally biased region" description="Basic and acidic residues" evidence="8">
    <location>
        <begin position="622"/>
        <end position="631"/>
    </location>
</feature>
<feature type="domain" description="TOG" evidence="9">
    <location>
        <begin position="359"/>
        <end position="601"/>
    </location>
</feature>
<organism evidence="10 11">
    <name type="scientific">Monoraphidium neglectum</name>
    <dbReference type="NCBI Taxonomy" id="145388"/>
    <lineage>
        <taxon>Eukaryota</taxon>
        <taxon>Viridiplantae</taxon>
        <taxon>Chlorophyta</taxon>
        <taxon>core chlorophytes</taxon>
        <taxon>Chlorophyceae</taxon>
        <taxon>CS clade</taxon>
        <taxon>Sphaeropleales</taxon>
        <taxon>Selenastraceae</taxon>
        <taxon>Monoraphidium</taxon>
    </lineage>
</organism>
<keyword evidence="7" id="KW-0539">Nucleus</keyword>
<gene>
    <name evidence="10" type="ORF">MNEG_7435</name>
</gene>
<dbReference type="GO" id="GO:0005737">
    <property type="term" value="C:cytoplasm"/>
    <property type="evidence" value="ECO:0007669"/>
    <property type="project" value="UniProtKB-SubCell"/>
</dbReference>
<feature type="region of interest" description="Disordered" evidence="8">
    <location>
        <begin position="609"/>
        <end position="631"/>
    </location>
</feature>
<dbReference type="InterPro" id="IPR057672">
    <property type="entry name" value="TPR_IPO4/5"/>
</dbReference>
<evidence type="ECO:0000256" key="7">
    <source>
        <dbReference type="ARBA" id="ARBA00023242"/>
    </source>
</evidence>
<reference evidence="10 11" key="1">
    <citation type="journal article" date="2013" name="BMC Genomics">
        <title>Reconstruction of the lipid metabolism for the microalga Monoraphidium neglectum from its genome sequence reveals characteristics suitable for biofuel production.</title>
        <authorList>
            <person name="Bogen C."/>
            <person name="Al-Dilaimi A."/>
            <person name="Albersmeier A."/>
            <person name="Wichmann J."/>
            <person name="Grundmann M."/>
            <person name="Rupp O."/>
            <person name="Lauersen K.J."/>
            <person name="Blifernez-Klassen O."/>
            <person name="Kalinowski J."/>
            <person name="Goesmann A."/>
            <person name="Mussgnug J.H."/>
            <person name="Kruse O."/>
        </authorList>
    </citation>
    <scope>NUCLEOTIDE SEQUENCE [LARGE SCALE GENOMIC DNA]</scope>
    <source>
        <strain evidence="10 11">SAG 48.87</strain>
    </source>
</reference>
<dbReference type="STRING" id="145388.A0A0D2MB73"/>
<evidence type="ECO:0000256" key="8">
    <source>
        <dbReference type="SAM" id="MobiDB-lite"/>
    </source>
</evidence>
<evidence type="ECO:0000256" key="3">
    <source>
        <dbReference type="ARBA" id="ARBA00022448"/>
    </source>
</evidence>
<dbReference type="Proteomes" id="UP000054498">
    <property type="component" value="Unassembled WGS sequence"/>
</dbReference>
<evidence type="ECO:0000256" key="6">
    <source>
        <dbReference type="ARBA" id="ARBA00022927"/>
    </source>
</evidence>
<evidence type="ECO:0000313" key="10">
    <source>
        <dbReference type="EMBL" id="KIZ00525.1"/>
    </source>
</evidence>
<dbReference type="Pfam" id="PF13513">
    <property type="entry name" value="HEAT_EZ"/>
    <property type="match status" value="2"/>
</dbReference>
<dbReference type="InterPro" id="IPR016024">
    <property type="entry name" value="ARM-type_fold"/>
</dbReference>
<dbReference type="OrthoDB" id="543373at2759"/>
<keyword evidence="6" id="KW-0653">Protein transport</keyword>
<sequence length="655" mass="70534">MAAADAQAVLADPNAFEALVASLLQADNTARKHAEAVFEEVKKHADGCVSHLMRCLRQSPNEEHRAFSAIMLRKVLTRDEPTMYAASSPQVQASVKQELLAALAAEPNASVRKKVGDTVSELASDLLAKEQWPEVLPSLVERIQSGQPQAMEASLAILATLASYSTDSLRPHLAQLHPILGACLGHASLEVQVASLMCVAGFIQQLEEPKERDAFQPMVSPMLATLGRCLTSNDEQAAQEVLEQLIEVAEQHPKFLKKQLTEVIAAMLQIANAPQLDDPTRTLAVEFMVTLCEARDRAPGMMRKLPDFVPTLFGALMGFLLDVEDEPLWHQADSDAHEEEGCGELFDSGQEFLDRVAISLGGKALVPAAGALLPAWLQDAGDWKKRHAALICLAQIAEGCAKVMLEQLQPLVAMCLTGLGDAHPRVRWSACQALGQMCTDLTPDIQENHGAQILPALMAGMDDFNNPRVQAHAAAAVVNFSEGAEADLMAPHLDTLITKLLTLLQRGKKLVQEGALTAIASVADSSADMFVKYYDAVMPLLSSILVNAQDKQHRLLRAKALECISLVGMAVGRDRFRGDAAHVMGFLQQLQGAELDPDDPTSSYMLQARGGGGRHAAWGPQEHARGVSREGRKDGSFYAASALAHQPDAPAGGLQ</sequence>
<keyword evidence="4" id="KW-0963">Cytoplasm</keyword>
<name>A0A0D2MB73_9CHLO</name>